<evidence type="ECO:0000259" key="1">
    <source>
        <dbReference type="SMART" id="SM00507"/>
    </source>
</evidence>
<sequence>MGFKPGIMIGDELTNSELRVLFQCGNMGGMRRSRKTGCLVIISDYTKGLYRDEWKNGVLHYTGMGKNGDQVLDGNQNRTLYDSNTNGVEIHLFEVLEKAIYTYRGVVKLVEKPYHAPQLDAGGCMRSVWVFPVKPVINVTDCMSDDFEKKVVSLSNRELNKRAKTNRDNKEPRTTETTVYYRDPYLKELVKRIAEGKCQYCGSDAPFKDKNNEPYLEEHHVKRLADGGSDSIDNVVAICPNCHRKVHVLDDELIRIELEDIAKQNVNRWNRLLAYEQKIKSTVLDPS</sequence>
<dbReference type="AlphaFoldDB" id="A0A949K7L9"/>
<name>A0A949K7L9_9FIRM</name>
<dbReference type="InterPro" id="IPR058712">
    <property type="entry name" value="SRA_ScoMcrA"/>
</dbReference>
<dbReference type="GO" id="GO:0008270">
    <property type="term" value="F:zinc ion binding"/>
    <property type="evidence" value="ECO:0007669"/>
    <property type="project" value="InterPro"/>
</dbReference>
<dbReference type="EMBL" id="JAHQCW010000028">
    <property type="protein sequence ID" value="MBU9738013.1"/>
    <property type="molecule type" value="Genomic_DNA"/>
</dbReference>
<evidence type="ECO:0000313" key="3">
    <source>
        <dbReference type="Proteomes" id="UP000712157"/>
    </source>
</evidence>
<keyword evidence="2" id="KW-0255">Endonuclease</keyword>
<dbReference type="Proteomes" id="UP000712157">
    <property type="component" value="Unassembled WGS sequence"/>
</dbReference>
<keyword evidence="3" id="KW-1185">Reference proteome</keyword>
<dbReference type="CDD" id="cd00085">
    <property type="entry name" value="HNHc"/>
    <property type="match status" value="1"/>
</dbReference>
<reference evidence="2" key="1">
    <citation type="submission" date="2021-06" db="EMBL/GenBank/DDBJ databases">
        <title>Description of novel taxa of the family Lachnospiraceae.</title>
        <authorList>
            <person name="Chaplin A.V."/>
            <person name="Sokolova S.R."/>
            <person name="Pikina A.P."/>
            <person name="Korzhanova M."/>
            <person name="Belova V."/>
            <person name="Korostin D."/>
            <person name="Efimov B.A."/>
        </authorList>
    </citation>
    <scope>NUCLEOTIDE SEQUENCE</scope>
    <source>
        <strain evidence="2">ASD5720</strain>
    </source>
</reference>
<comment type="caution">
    <text evidence="2">The sequence shown here is derived from an EMBL/GenBank/DDBJ whole genome shotgun (WGS) entry which is preliminary data.</text>
</comment>
<feature type="domain" description="HNH nuclease" evidence="1">
    <location>
        <begin position="185"/>
        <end position="244"/>
    </location>
</feature>
<evidence type="ECO:0000313" key="2">
    <source>
        <dbReference type="EMBL" id="MBU9738013.1"/>
    </source>
</evidence>
<dbReference type="Pfam" id="PF01844">
    <property type="entry name" value="HNH"/>
    <property type="match status" value="1"/>
</dbReference>
<gene>
    <name evidence="2" type="ORF">KTH89_15825</name>
</gene>
<accession>A0A949K7L9</accession>
<dbReference type="SMART" id="SM00507">
    <property type="entry name" value="HNHc"/>
    <property type="match status" value="1"/>
</dbReference>
<dbReference type="RefSeq" id="WP_238722327.1">
    <property type="nucleotide sequence ID" value="NZ_JAHQCW010000028.1"/>
</dbReference>
<dbReference type="GO" id="GO:0004519">
    <property type="term" value="F:endonuclease activity"/>
    <property type="evidence" value="ECO:0007669"/>
    <property type="project" value="UniProtKB-KW"/>
</dbReference>
<proteinExistence type="predicted"/>
<dbReference type="InterPro" id="IPR002711">
    <property type="entry name" value="HNH"/>
</dbReference>
<keyword evidence="2" id="KW-0540">Nuclease</keyword>
<dbReference type="Gene3D" id="1.10.30.50">
    <property type="match status" value="1"/>
</dbReference>
<protein>
    <submittedName>
        <fullName evidence="2">HNH endonuclease</fullName>
    </submittedName>
</protein>
<keyword evidence="2" id="KW-0378">Hydrolase</keyword>
<organism evidence="2 3">
    <name type="scientific">Diplocloster agilis</name>
    <dbReference type="NCBI Taxonomy" id="2850323"/>
    <lineage>
        <taxon>Bacteria</taxon>
        <taxon>Bacillati</taxon>
        <taxon>Bacillota</taxon>
        <taxon>Clostridia</taxon>
        <taxon>Lachnospirales</taxon>
        <taxon>Lachnospiraceae</taxon>
        <taxon>Diplocloster</taxon>
    </lineage>
</organism>
<dbReference type="Pfam" id="PF26348">
    <property type="entry name" value="SRA_ScoMcrA"/>
    <property type="match status" value="1"/>
</dbReference>
<dbReference type="GO" id="GO:0003676">
    <property type="term" value="F:nucleic acid binding"/>
    <property type="evidence" value="ECO:0007669"/>
    <property type="project" value="InterPro"/>
</dbReference>
<dbReference type="InterPro" id="IPR003615">
    <property type="entry name" value="HNH_nuc"/>
</dbReference>